<accession>A0A1C7IE10</accession>
<gene>
    <name evidence="2" type="ORF">A4V09_13675</name>
</gene>
<feature type="transmembrane region" description="Helical" evidence="1">
    <location>
        <begin position="67"/>
        <end position="92"/>
    </location>
</feature>
<dbReference type="EMBL" id="CP015405">
    <property type="protein sequence ID" value="ANU76719.1"/>
    <property type="molecule type" value="Genomic_DNA"/>
</dbReference>
<proteinExistence type="predicted"/>
<evidence type="ECO:0000256" key="1">
    <source>
        <dbReference type="SAM" id="Phobius"/>
    </source>
</evidence>
<dbReference type="KEGG" id="byl:A4V09_13675"/>
<dbReference type="Proteomes" id="UP000092574">
    <property type="component" value="Chromosome"/>
</dbReference>
<organism evidence="2 3">
    <name type="scientific">Blautia pseudococcoides</name>
    <dbReference type="NCBI Taxonomy" id="1796616"/>
    <lineage>
        <taxon>Bacteria</taxon>
        <taxon>Bacillati</taxon>
        <taxon>Bacillota</taxon>
        <taxon>Clostridia</taxon>
        <taxon>Lachnospirales</taxon>
        <taxon>Lachnospiraceae</taxon>
        <taxon>Blautia</taxon>
    </lineage>
</organism>
<dbReference type="AlphaFoldDB" id="A0A1C7IE10"/>
<feature type="transmembrane region" description="Helical" evidence="1">
    <location>
        <begin position="104"/>
        <end position="124"/>
    </location>
</feature>
<keyword evidence="1" id="KW-0472">Membrane</keyword>
<keyword evidence="3" id="KW-1185">Reference proteome</keyword>
<reference evidence="2" key="1">
    <citation type="submission" date="2017-04" db="EMBL/GenBank/DDBJ databases">
        <title>Complete Genome Sequences of Twelve Strains of a Stable Defined Moderately Diverse Mouse Microbiota 2 (sDMDMm2).</title>
        <authorList>
            <person name="Uchimura Y."/>
            <person name="Wyss M."/>
            <person name="Brugiroux S."/>
            <person name="Limenitakis J.P."/>
            <person name="Stecher B."/>
            <person name="McCoy K.D."/>
            <person name="Macpherson A.J."/>
        </authorList>
    </citation>
    <scope>NUCLEOTIDE SEQUENCE</scope>
    <source>
        <strain evidence="2">YL58</strain>
    </source>
</reference>
<name>A0A1C7IE10_9FIRM</name>
<evidence type="ECO:0000313" key="2">
    <source>
        <dbReference type="EMBL" id="ANU76719.1"/>
    </source>
</evidence>
<keyword evidence="1" id="KW-1133">Transmembrane helix</keyword>
<feature type="transmembrane region" description="Helical" evidence="1">
    <location>
        <begin position="43"/>
        <end position="61"/>
    </location>
</feature>
<keyword evidence="1" id="KW-0812">Transmembrane</keyword>
<sequence length="138" mass="16157">MYLRQKKTDIVSILLTLCRNRLKMRERTVEGEDNMIFQNNKRAWIIFALTLILTVPAYFMLGENTEILVFPAIQAAILILGSSGSVKTWFMNYKISVMHSEHQYYFILFLVVLLMLFAGIGYFYDQYIDLSSIRVSCY</sequence>
<protein>
    <submittedName>
        <fullName evidence="2">Uncharacterized protein</fullName>
    </submittedName>
</protein>
<evidence type="ECO:0000313" key="3">
    <source>
        <dbReference type="Proteomes" id="UP000092574"/>
    </source>
</evidence>